<feature type="chain" id="PRO_5024458621" evidence="1">
    <location>
        <begin position="23"/>
        <end position="81"/>
    </location>
</feature>
<name>A0A5K3FLK5_MESCO</name>
<evidence type="ECO:0000313" key="2">
    <source>
        <dbReference type="WBParaSite" id="MCU_008288-RA"/>
    </source>
</evidence>
<evidence type="ECO:0000256" key="1">
    <source>
        <dbReference type="SAM" id="SignalP"/>
    </source>
</evidence>
<feature type="signal peptide" evidence="1">
    <location>
        <begin position="1"/>
        <end position="22"/>
    </location>
</feature>
<proteinExistence type="predicted"/>
<protein>
    <submittedName>
        <fullName evidence="2">RxLR effector protein</fullName>
    </submittedName>
</protein>
<sequence length="81" mass="9143">MVRMTVISILALLFLVLSATEANSIGEQTGSEEEITISKSDVEFGNYADKLSEDELRRLRQAAGLYVKYKMFEVLQRTPLN</sequence>
<reference evidence="2" key="1">
    <citation type="submission" date="2019-11" db="UniProtKB">
        <authorList>
            <consortium name="WormBaseParasite"/>
        </authorList>
    </citation>
    <scope>IDENTIFICATION</scope>
</reference>
<dbReference type="WBParaSite" id="MCU_008288-RA">
    <property type="protein sequence ID" value="MCU_008288-RA"/>
    <property type="gene ID" value="MCU_008288"/>
</dbReference>
<keyword evidence="1" id="KW-0732">Signal</keyword>
<accession>A0A5K3FLK5</accession>
<dbReference type="AlphaFoldDB" id="A0A5K3FLK5"/>
<organism evidence="2">
    <name type="scientific">Mesocestoides corti</name>
    <name type="common">Flatworm</name>
    <dbReference type="NCBI Taxonomy" id="53468"/>
    <lineage>
        <taxon>Eukaryota</taxon>
        <taxon>Metazoa</taxon>
        <taxon>Spiralia</taxon>
        <taxon>Lophotrochozoa</taxon>
        <taxon>Platyhelminthes</taxon>
        <taxon>Cestoda</taxon>
        <taxon>Eucestoda</taxon>
        <taxon>Cyclophyllidea</taxon>
        <taxon>Mesocestoididae</taxon>
        <taxon>Mesocestoides</taxon>
    </lineage>
</organism>